<feature type="compositionally biased region" description="Acidic residues" evidence="13">
    <location>
        <begin position="758"/>
        <end position="768"/>
    </location>
</feature>
<dbReference type="InterPro" id="IPR026858">
    <property type="entry name" value="Vezatin"/>
</dbReference>
<evidence type="ECO:0000256" key="5">
    <source>
        <dbReference type="ARBA" id="ARBA00018125"/>
    </source>
</evidence>
<feature type="transmembrane region" description="Helical" evidence="14">
    <location>
        <begin position="171"/>
        <end position="188"/>
    </location>
</feature>
<keyword evidence="10" id="KW-0175">Coiled coil</keyword>
<keyword evidence="12" id="KW-0539">Nucleus</keyword>
<keyword evidence="11 14" id="KW-0472">Membrane</keyword>
<evidence type="ECO:0000256" key="12">
    <source>
        <dbReference type="ARBA" id="ARBA00023242"/>
    </source>
</evidence>
<dbReference type="GO" id="GO:0005912">
    <property type="term" value="C:adherens junction"/>
    <property type="evidence" value="ECO:0007669"/>
    <property type="project" value="UniProtKB-SubCell"/>
</dbReference>
<evidence type="ECO:0000256" key="4">
    <source>
        <dbReference type="ARBA" id="ARBA00007245"/>
    </source>
</evidence>
<dbReference type="GO" id="GO:0017022">
    <property type="term" value="F:myosin binding"/>
    <property type="evidence" value="ECO:0007669"/>
    <property type="project" value="InterPro"/>
</dbReference>
<reference evidence="16" key="1">
    <citation type="submission" date="2025-08" db="UniProtKB">
        <authorList>
            <consortium name="Ensembl"/>
        </authorList>
    </citation>
    <scope>IDENTIFICATION</scope>
</reference>
<accession>A0A8C2GGV2</accession>
<evidence type="ECO:0000259" key="15">
    <source>
        <dbReference type="Pfam" id="PF12632"/>
    </source>
</evidence>
<dbReference type="Proteomes" id="UP000694701">
    <property type="component" value="Unplaced"/>
</dbReference>
<protein>
    <recommendedName>
        <fullName evidence="5">Vezatin</fullName>
    </recommendedName>
</protein>
<dbReference type="GO" id="GO:0098609">
    <property type="term" value="P:cell-cell adhesion"/>
    <property type="evidence" value="ECO:0007669"/>
    <property type="project" value="InterPro"/>
</dbReference>
<evidence type="ECO:0000256" key="10">
    <source>
        <dbReference type="ARBA" id="ARBA00023054"/>
    </source>
</evidence>
<keyword evidence="7 14" id="KW-0812">Transmembrane</keyword>
<name>A0A8C2GGV2_CYPCA</name>
<feature type="region of interest" description="Disordered" evidence="13">
    <location>
        <begin position="757"/>
        <end position="779"/>
    </location>
</feature>
<evidence type="ECO:0000256" key="14">
    <source>
        <dbReference type="SAM" id="Phobius"/>
    </source>
</evidence>
<dbReference type="PANTHER" id="PTHR15989:SF5">
    <property type="entry name" value="VEZATIN"/>
    <property type="match status" value="1"/>
</dbReference>
<evidence type="ECO:0000256" key="13">
    <source>
        <dbReference type="SAM" id="MobiDB-lite"/>
    </source>
</evidence>
<comment type="subcellular location">
    <subcellularLocation>
        <location evidence="2">Cell junction</location>
        <location evidence="2">Adherens junction</location>
    </subcellularLocation>
    <subcellularLocation>
        <location evidence="3">Cell membrane</location>
        <topology evidence="3">Multi-pass membrane protein</topology>
    </subcellularLocation>
    <subcellularLocation>
        <location evidence="1">Nucleus</location>
    </subcellularLocation>
</comment>
<keyword evidence="9 14" id="KW-1133">Transmembrane helix</keyword>
<comment type="similarity">
    <text evidence="4">Belongs to the vezatin family.</text>
</comment>
<evidence type="ECO:0000256" key="1">
    <source>
        <dbReference type="ARBA" id="ARBA00004123"/>
    </source>
</evidence>
<dbReference type="GO" id="GO:0005886">
    <property type="term" value="C:plasma membrane"/>
    <property type="evidence" value="ECO:0007669"/>
    <property type="project" value="UniProtKB-SubCell"/>
</dbReference>
<dbReference type="AlphaFoldDB" id="A0A8C2GGV2"/>
<dbReference type="Ensembl" id="ENSCCRT00020077010.1">
    <property type="protein sequence ID" value="ENSCCRP00020070098.1"/>
    <property type="gene ID" value="ENSCCRG00020032795.1"/>
</dbReference>
<proteinExistence type="inferred from homology"/>
<keyword evidence="6" id="KW-1003">Cell membrane</keyword>
<evidence type="ECO:0000313" key="16">
    <source>
        <dbReference type="Ensembl" id="ENSCCRP00020070098.1"/>
    </source>
</evidence>
<dbReference type="GO" id="GO:0005634">
    <property type="term" value="C:nucleus"/>
    <property type="evidence" value="ECO:0007669"/>
    <property type="project" value="UniProtKB-SubCell"/>
</dbReference>
<evidence type="ECO:0000256" key="11">
    <source>
        <dbReference type="ARBA" id="ARBA00023136"/>
    </source>
</evidence>
<evidence type="ECO:0000256" key="8">
    <source>
        <dbReference type="ARBA" id="ARBA00022949"/>
    </source>
</evidence>
<sequence>MLSKNAPSVKEWICVFIHTNGKDQQVGGQYNSPLFQYLQDLGHTDFEACSPVSQEEEPSAGGEEAQFPQDILPSHRVSGGVWRLVDALRSLNPLRRDSATRWQEQQLDAAFRQYSLRCLLSQDVLLQEDVELIELLDPSVLSLGSTDTVCPSASTSVPAPRYLSPPSIRDVSVLVGLLAVLLGVCFSYPDHEQALWLCVVLVCVTCACRGLSLWRKAVLQQRVQSLAVQLEGLVNNSRALTSLSRKSLRLIQETEVISRGFTLVSGACPFNRAGLLRSQQLIGLRKAAYQSLRCAFRASRLATCVMLKSYPDLTTSFIDNVTNYVSTVPIRELGLGLGVEHLSDDQAQELTSDYSLPALKMLFQLWVGQSSEFFRRLALLLSPGREELDSRPSPLTYSSVPLITDALHRTLAACLGDLQRSFDFHRYFETQHQSLPSERNGRAQQKCRELNSLHTSVRSLQLHLKTLLNEYVLLRVYCFFIFYLFTFFFYSLETHINRMLCICVCSTESSDQPEETAAPDPPPPAPFTHIQDRDPIPEEQELEAYVSDSDSETEWRGVTDMLSPWEQERQRHEREESRRVLLELKSVLGIRTSDGERDKRKLLLFSDQAALAPFAKDTSKTDTNSLEPHISAESMPTVENHVSQQGEEDECEPQTETLSGAERERDSVTEFCCGDSDVTGAAKDTRDETAEETQLFQSDGLIDEGHDGTHPLTPRVPTLSVIDRLTELHGSEAISFSSALAAQVAARSHTFTHMQECTYEDSEEEEEVTSPQTREPDED</sequence>
<evidence type="ECO:0000256" key="6">
    <source>
        <dbReference type="ARBA" id="ARBA00022475"/>
    </source>
</evidence>
<evidence type="ECO:0000256" key="9">
    <source>
        <dbReference type="ARBA" id="ARBA00022989"/>
    </source>
</evidence>
<feature type="region of interest" description="Disordered" evidence="13">
    <location>
        <begin position="512"/>
        <end position="534"/>
    </location>
</feature>
<evidence type="ECO:0000313" key="17">
    <source>
        <dbReference type="Proteomes" id="UP000694701"/>
    </source>
</evidence>
<dbReference type="Pfam" id="PF12632">
    <property type="entry name" value="Vezatin"/>
    <property type="match status" value="1"/>
</dbReference>
<feature type="region of interest" description="Disordered" evidence="13">
    <location>
        <begin position="618"/>
        <end position="693"/>
    </location>
</feature>
<evidence type="ECO:0000256" key="3">
    <source>
        <dbReference type="ARBA" id="ARBA00004651"/>
    </source>
</evidence>
<keyword evidence="8" id="KW-0965">Cell junction</keyword>
<feature type="domain" description="Myosin-binding" evidence="15">
    <location>
        <begin position="174"/>
        <end position="465"/>
    </location>
</feature>
<dbReference type="PANTHER" id="PTHR15989">
    <property type="entry name" value="VEZATIN"/>
    <property type="match status" value="1"/>
</dbReference>
<dbReference type="InterPro" id="IPR026859">
    <property type="entry name" value="Myosin-bd"/>
</dbReference>
<feature type="transmembrane region" description="Helical" evidence="14">
    <location>
        <begin position="472"/>
        <end position="492"/>
    </location>
</feature>
<organism evidence="16 17">
    <name type="scientific">Cyprinus carpio</name>
    <name type="common">Common carp</name>
    <dbReference type="NCBI Taxonomy" id="7962"/>
    <lineage>
        <taxon>Eukaryota</taxon>
        <taxon>Metazoa</taxon>
        <taxon>Chordata</taxon>
        <taxon>Craniata</taxon>
        <taxon>Vertebrata</taxon>
        <taxon>Euteleostomi</taxon>
        <taxon>Actinopterygii</taxon>
        <taxon>Neopterygii</taxon>
        <taxon>Teleostei</taxon>
        <taxon>Ostariophysi</taxon>
        <taxon>Cypriniformes</taxon>
        <taxon>Cyprinidae</taxon>
        <taxon>Cyprininae</taxon>
        <taxon>Cyprinus</taxon>
    </lineage>
</organism>
<evidence type="ECO:0000256" key="7">
    <source>
        <dbReference type="ARBA" id="ARBA00022692"/>
    </source>
</evidence>
<evidence type="ECO:0000256" key="2">
    <source>
        <dbReference type="ARBA" id="ARBA00004536"/>
    </source>
</evidence>
<feature type="transmembrane region" description="Helical" evidence="14">
    <location>
        <begin position="194"/>
        <end position="214"/>
    </location>
</feature>